<dbReference type="Proteomes" id="UP000326903">
    <property type="component" value="Unassembled WGS sequence"/>
</dbReference>
<dbReference type="InterPro" id="IPR005094">
    <property type="entry name" value="Endonuclease_MobA/VirD2"/>
</dbReference>
<sequence length="262" mass="29497">MVAKITVPITINRALNYNEQKVQKGTAKCIHANGFLKEAEQLNFYDKLNRFEQLISLNKRAATNTVHISLNFAVKENISEEKLTEIASTYMEKIGFGNQPYLVYQHFDAGNPHMHIVTTNIQNNGKRISLHNIGKNQSAKARKEIEIAFKLIKPEDHKKEKSEEITPLDLRRLTYGTSPTKRGITNVLDAVLPKYRYASLAELNAILKLYNLVADSGKEGGIIFKKNGLVYRILDEKGNKIGVPIKASSVYNKPTLSSNLID</sequence>
<protein>
    <submittedName>
        <fullName evidence="2">Relaxase/mobilization nuclease domain-containing protein</fullName>
    </submittedName>
</protein>
<organism evidence="2 3">
    <name type="scientific">Ginsengibacter hankyongi</name>
    <dbReference type="NCBI Taxonomy" id="2607284"/>
    <lineage>
        <taxon>Bacteria</taxon>
        <taxon>Pseudomonadati</taxon>
        <taxon>Bacteroidota</taxon>
        <taxon>Chitinophagia</taxon>
        <taxon>Chitinophagales</taxon>
        <taxon>Chitinophagaceae</taxon>
        <taxon>Ginsengibacter</taxon>
    </lineage>
</organism>
<dbReference type="EMBL" id="VYQF01000002">
    <property type="protein sequence ID" value="KAA9039064.1"/>
    <property type="molecule type" value="Genomic_DNA"/>
</dbReference>
<reference evidence="2 3" key="1">
    <citation type="submission" date="2019-09" db="EMBL/GenBank/DDBJ databases">
        <title>Draft genome sequence of Ginsengibacter sp. BR5-29.</title>
        <authorList>
            <person name="Im W.-T."/>
        </authorList>
    </citation>
    <scope>NUCLEOTIDE SEQUENCE [LARGE SCALE GENOMIC DNA]</scope>
    <source>
        <strain evidence="2 3">BR5-29</strain>
    </source>
</reference>
<comment type="caution">
    <text evidence="2">The sequence shown here is derived from an EMBL/GenBank/DDBJ whole genome shotgun (WGS) entry which is preliminary data.</text>
</comment>
<feature type="domain" description="MobA/VirD2-like nuclease" evidence="1">
    <location>
        <begin position="17"/>
        <end position="151"/>
    </location>
</feature>
<evidence type="ECO:0000313" key="2">
    <source>
        <dbReference type="EMBL" id="KAA9039064.1"/>
    </source>
</evidence>
<evidence type="ECO:0000313" key="3">
    <source>
        <dbReference type="Proteomes" id="UP000326903"/>
    </source>
</evidence>
<keyword evidence="3" id="KW-1185">Reference proteome</keyword>
<dbReference type="RefSeq" id="WP_150414438.1">
    <property type="nucleotide sequence ID" value="NZ_VYQF01000002.1"/>
</dbReference>
<accession>A0A5J5IFV3</accession>
<dbReference type="AlphaFoldDB" id="A0A5J5IFV3"/>
<name>A0A5J5IFV3_9BACT</name>
<gene>
    <name evidence="2" type="ORF">FW778_09485</name>
</gene>
<dbReference type="Pfam" id="PF03432">
    <property type="entry name" value="Relaxase"/>
    <property type="match status" value="1"/>
</dbReference>
<evidence type="ECO:0000259" key="1">
    <source>
        <dbReference type="Pfam" id="PF03432"/>
    </source>
</evidence>
<proteinExistence type="predicted"/>